<sequence>MTQAGVTPARTRGLARPHYPCFLRQALSAARRAEATPERQRELLVATMDHLKSLPADATPPVMAEAIHALVRAQTRNPDPYRAAKQEATEQALALLPALGERVRTAADPLDTAVRIAIAGNIIDYGVGETFALEATLELVLEQPYAIDGLNALRQALETTEDILFLGDNAGETVFDRVLIEHLGKPVTYVVKGSPIINDATLEDAIAAGLDQATEIIDNGSAAPGTILDRCSPELRQRFDAARLIIAKGQANYETLSEVPAPIFFLLQAKCGVIAGDLGARQGDIILKAPRDPGQV</sequence>
<dbReference type="InterPro" id="IPR014444">
    <property type="entry name" value="PH1575-like"/>
</dbReference>
<dbReference type="EMBL" id="JAAIJQ010000116">
    <property type="protein sequence ID" value="NEV64851.1"/>
    <property type="molecule type" value="Genomic_DNA"/>
</dbReference>
<evidence type="ECO:0000313" key="2">
    <source>
        <dbReference type="EMBL" id="NEV64851.1"/>
    </source>
</evidence>
<dbReference type="Gene3D" id="3.40.50.10880">
    <property type="entry name" value="Uncharacterised protein PF01937, DUF89, domain 3"/>
    <property type="match status" value="1"/>
</dbReference>
<evidence type="ECO:0000259" key="1">
    <source>
        <dbReference type="Pfam" id="PF01937"/>
    </source>
</evidence>
<organism evidence="2 3">
    <name type="scientific">Thiorhodococcus minor</name>
    <dbReference type="NCBI Taxonomy" id="57489"/>
    <lineage>
        <taxon>Bacteria</taxon>
        <taxon>Pseudomonadati</taxon>
        <taxon>Pseudomonadota</taxon>
        <taxon>Gammaproteobacteria</taxon>
        <taxon>Chromatiales</taxon>
        <taxon>Chromatiaceae</taxon>
        <taxon>Thiorhodococcus</taxon>
    </lineage>
</organism>
<dbReference type="RefSeq" id="WP_164456007.1">
    <property type="nucleotide sequence ID" value="NZ_JAAIJQ010000116.1"/>
</dbReference>
<keyword evidence="3" id="KW-1185">Reference proteome</keyword>
<feature type="domain" description="Damage-control phosphatase ARMT1-like metal-binding" evidence="1">
    <location>
        <begin position="19"/>
        <end position="285"/>
    </location>
</feature>
<dbReference type="AlphaFoldDB" id="A0A6M0K6B0"/>
<dbReference type="InterPro" id="IPR002791">
    <property type="entry name" value="ARMT1-like_metal-bd"/>
</dbReference>
<proteinExistence type="predicted"/>
<protein>
    <submittedName>
        <fullName evidence="2">DUF89 family protein</fullName>
    </submittedName>
</protein>
<dbReference type="InterPro" id="IPR036075">
    <property type="entry name" value="ARMT-1-like_metal-bd_sf"/>
</dbReference>
<dbReference type="SUPFAM" id="SSF111321">
    <property type="entry name" value="AF1104-like"/>
    <property type="match status" value="1"/>
</dbReference>
<dbReference type="Proteomes" id="UP000483379">
    <property type="component" value="Unassembled WGS sequence"/>
</dbReference>
<comment type="caution">
    <text evidence="2">The sequence shown here is derived from an EMBL/GenBank/DDBJ whole genome shotgun (WGS) entry which is preliminary data.</text>
</comment>
<dbReference type="PIRSF" id="PIRSF006593">
    <property type="entry name" value="UCP006593"/>
    <property type="match status" value="1"/>
</dbReference>
<name>A0A6M0K6B0_9GAMM</name>
<dbReference type="Gene3D" id="1.10.285.20">
    <property type="entry name" value="Uncharacterised protein PF01937, DUF89, domain 2"/>
    <property type="match status" value="1"/>
</dbReference>
<evidence type="ECO:0000313" key="3">
    <source>
        <dbReference type="Proteomes" id="UP000483379"/>
    </source>
</evidence>
<gene>
    <name evidence="2" type="ORF">G3446_23785</name>
</gene>
<accession>A0A6M0K6B0</accession>
<reference evidence="2 3" key="1">
    <citation type="submission" date="2020-02" db="EMBL/GenBank/DDBJ databases">
        <title>Genome sequences of Thiorhodococcus mannitoliphagus and Thiorhodococcus minor, purple sulfur photosynthetic bacteria in the gammaproteobacterial family, Chromatiaceae.</title>
        <authorList>
            <person name="Aviles F.A."/>
            <person name="Meyer T.E."/>
            <person name="Kyndt J.A."/>
        </authorList>
    </citation>
    <scope>NUCLEOTIDE SEQUENCE [LARGE SCALE GENOMIC DNA]</scope>
    <source>
        <strain evidence="2 3">DSM 11518</strain>
    </source>
</reference>
<dbReference type="Pfam" id="PF01937">
    <property type="entry name" value="ARMT1-like_dom"/>
    <property type="match status" value="1"/>
</dbReference>